<organism evidence="2 3">
    <name type="scientific">Pseudonocardia abyssalis</name>
    <dbReference type="NCBI Taxonomy" id="2792008"/>
    <lineage>
        <taxon>Bacteria</taxon>
        <taxon>Bacillati</taxon>
        <taxon>Actinomycetota</taxon>
        <taxon>Actinomycetes</taxon>
        <taxon>Pseudonocardiales</taxon>
        <taxon>Pseudonocardiaceae</taxon>
        <taxon>Pseudonocardia</taxon>
    </lineage>
</organism>
<evidence type="ECO:0000313" key="3">
    <source>
        <dbReference type="Proteomes" id="UP000694287"/>
    </source>
</evidence>
<keyword evidence="3" id="KW-1185">Reference proteome</keyword>
<proteinExistence type="predicted"/>
<evidence type="ECO:0000313" key="2">
    <source>
        <dbReference type="EMBL" id="MBW0135742.1"/>
    </source>
</evidence>
<sequence>MVVDDGSTDDTADIVRGLRLPGVRVVTARRGHARRPEHRYRAGPQRPDRDDGRRYRRRTALDAGWCDRSPDPEVGAV</sequence>
<evidence type="ECO:0000256" key="1">
    <source>
        <dbReference type="SAM" id="MobiDB-lite"/>
    </source>
</evidence>
<feature type="compositionally biased region" description="Basic residues" evidence="1">
    <location>
        <begin position="29"/>
        <end position="38"/>
    </location>
</feature>
<protein>
    <submittedName>
        <fullName evidence="2">Glycosyltransferase</fullName>
    </submittedName>
</protein>
<feature type="region of interest" description="Disordered" evidence="1">
    <location>
        <begin position="29"/>
        <end position="55"/>
    </location>
</feature>
<accession>A0ABS6UU12</accession>
<dbReference type="EMBL" id="JADQDK010000001">
    <property type="protein sequence ID" value="MBW0135742.1"/>
    <property type="molecule type" value="Genomic_DNA"/>
</dbReference>
<name>A0ABS6UU12_9PSEU</name>
<gene>
    <name evidence="2" type="ORF">I4I81_15960</name>
</gene>
<reference evidence="2 3" key="1">
    <citation type="submission" date="2020-11" db="EMBL/GenBank/DDBJ databases">
        <title>Pseudonocardia abyssalis sp. nov. and Pseudonocardia oceani sp. nov., description and phylogenomic analysis of two novel actinomycetes isolated from the deep Southern Ocean.</title>
        <authorList>
            <person name="Parra J."/>
        </authorList>
    </citation>
    <scope>NUCLEOTIDE SEQUENCE [LARGE SCALE GENOMIC DNA]</scope>
    <source>
        <strain evidence="2 3">KRD-168</strain>
    </source>
</reference>
<comment type="caution">
    <text evidence="2">The sequence shown here is derived from an EMBL/GenBank/DDBJ whole genome shotgun (WGS) entry which is preliminary data.</text>
</comment>
<dbReference type="Proteomes" id="UP000694287">
    <property type="component" value="Unassembled WGS sequence"/>
</dbReference>